<accession>A0A0D1YXG2</accession>
<keyword evidence="9" id="KW-1185">Reference proteome</keyword>
<dbReference type="InterPro" id="IPR001623">
    <property type="entry name" value="DnaJ_domain"/>
</dbReference>
<feature type="compositionally biased region" description="Basic residues" evidence="6">
    <location>
        <begin position="1"/>
        <end position="19"/>
    </location>
</feature>
<keyword evidence="2" id="KW-0812">Transmembrane</keyword>
<dbReference type="HOGENOM" id="CLU_043579_1_0_1"/>
<dbReference type="PRINTS" id="PR00625">
    <property type="entry name" value="JDOMAIN"/>
</dbReference>
<evidence type="ECO:0000256" key="5">
    <source>
        <dbReference type="ARBA" id="ARBA00023136"/>
    </source>
</evidence>
<keyword evidence="4" id="KW-1133">Transmembrane helix</keyword>
<dbReference type="SUPFAM" id="SSF46565">
    <property type="entry name" value="Chaperone J-domain"/>
    <property type="match status" value="1"/>
</dbReference>
<feature type="region of interest" description="Disordered" evidence="6">
    <location>
        <begin position="101"/>
        <end position="126"/>
    </location>
</feature>
<dbReference type="Pfam" id="PF00226">
    <property type="entry name" value="DnaJ"/>
    <property type="match status" value="1"/>
</dbReference>
<dbReference type="VEuPathDB" id="FungiDB:PV09_03907"/>
<dbReference type="Proteomes" id="UP000053259">
    <property type="component" value="Unassembled WGS sequence"/>
</dbReference>
<dbReference type="SMART" id="SM00271">
    <property type="entry name" value="DnaJ"/>
    <property type="match status" value="1"/>
</dbReference>
<dbReference type="InParanoid" id="A0A0D1YXG2"/>
<dbReference type="CDD" id="cd06257">
    <property type="entry name" value="DnaJ"/>
    <property type="match status" value="1"/>
</dbReference>
<dbReference type="InterPro" id="IPR015399">
    <property type="entry name" value="DUF1977_DnaJ-like"/>
</dbReference>
<dbReference type="PANTHER" id="PTHR43908">
    <property type="entry name" value="AT29763P-RELATED"/>
    <property type="match status" value="1"/>
</dbReference>
<feature type="compositionally biased region" description="Low complexity" evidence="6">
    <location>
        <begin position="101"/>
        <end position="113"/>
    </location>
</feature>
<dbReference type="GeneID" id="27311880"/>
<evidence type="ECO:0000256" key="3">
    <source>
        <dbReference type="ARBA" id="ARBA00022824"/>
    </source>
</evidence>
<evidence type="ECO:0000259" key="7">
    <source>
        <dbReference type="PROSITE" id="PS50076"/>
    </source>
</evidence>
<dbReference type="InterPro" id="IPR018253">
    <property type="entry name" value="DnaJ_domain_CS"/>
</dbReference>
<dbReference type="InterPro" id="IPR036869">
    <property type="entry name" value="J_dom_sf"/>
</dbReference>
<dbReference type="AlphaFoldDB" id="A0A0D1YXG2"/>
<comment type="subcellular location">
    <subcellularLocation>
        <location evidence="1">Endoplasmic reticulum membrane</location>
        <topology evidence="1">Single-pass membrane protein</topology>
    </subcellularLocation>
</comment>
<evidence type="ECO:0000256" key="2">
    <source>
        <dbReference type="ARBA" id="ARBA00022692"/>
    </source>
</evidence>
<dbReference type="InterPro" id="IPR051100">
    <property type="entry name" value="DnaJ_subfamily_B/C"/>
</dbReference>
<dbReference type="FunFam" id="1.10.287.110:FF:000069">
    <property type="entry name" value="ER associated DnaJ chaperone"/>
    <property type="match status" value="1"/>
</dbReference>
<dbReference type="PANTHER" id="PTHR43908:SF3">
    <property type="entry name" value="AT29763P-RELATED"/>
    <property type="match status" value="1"/>
</dbReference>
<gene>
    <name evidence="8" type="ORF">PV09_03907</name>
</gene>
<dbReference type="Gene3D" id="1.10.287.110">
    <property type="entry name" value="DnaJ domain"/>
    <property type="match status" value="1"/>
</dbReference>
<dbReference type="EMBL" id="KN847538">
    <property type="protein sequence ID" value="KIW05392.1"/>
    <property type="molecule type" value="Genomic_DNA"/>
</dbReference>
<feature type="region of interest" description="Disordered" evidence="6">
    <location>
        <begin position="1"/>
        <end position="63"/>
    </location>
</feature>
<dbReference type="PROSITE" id="PS50076">
    <property type="entry name" value="DNAJ_2"/>
    <property type="match status" value="1"/>
</dbReference>
<name>A0A0D1YXG2_9PEZI</name>
<dbReference type="Pfam" id="PF09320">
    <property type="entry name" value="DUF1977"/>
    <property type="match status" value="1"/>
</dbReference>
<evidence type="ECO:0000256" key="4">
    <source>
        <dbReference type="ARBA" id="ARBA00022989"/>
    </source>
</evidence>
<protein>
    <recommendedName>
        <fullName evidence="7">J domain-containing protein</fullName>
    </recommendedName>
</protein>
<dbReference type="RefSeq" id="XP_016215261.1">
    <property type="nucleotide sequence ID" value="XM_016357172.1"/>
</dbReference>
<evidence type="ECO:0000256" key="1">
    <source>
        <dbReference type="ARBA" id="ARBA00004389"/>
    </source>
</evidence>
<dbReference type="GO" id="GO:0071218">
    <property type="term" value="P:cellular response to misfolded protein"/>
    <property type="evidence" value="ECO:0007669"/>
    <property type="project" value="TreeGrafter"/>
</dbReference>
<dbReference type="OrthoDB" id="1507364at2759"/>
<evidence type="ECO:0000256" key="6">
    <source>
        <dbReference type="SAM" id="MobiDB-lite"/>
    </source>
</evidence>
<proteinExistence type="predicted"/>
<dbReference type="GO" id="GO:0030544">
    <property type="term" value="F:Hsp70 protein binding"/>
    <property type="evidence" value="ECO:0007669"/>
    <property type="project" value="TreeGrafter"/>
</dbReference>
<organism evidence="8 9">
    <name type="scientific">Verruconis gallopava</name>
    <dbReference type="NCBI Taxonomy" id="253628"/>
    <lineage>
        <taxon>Eukaryota</taxon>
        <taxon>Fungi</taxon>
        <taxon>Dikarya</taxon>
        <taxon>Ascomycota</taxon>
        <taxon>Pezizomycotina</taxon>
        <taxon>Dothideomycetes</taxon>
        <taxon>Pleosporomycetidae</taxon>
        <taxon>Venturiales</taxon>
        <taxon>Sympoventuriaceae</taxon>
        <taxon>Verruconis</taxon>
    </lineage>
</organism>
<dbReference type="STRING" id="253628.A0A0D1YXG2"/>
<sequence>MRSQHLKTRMPRQASRKRGQTTTPSVRSHKFPRATLITDPTTLKEKAHNLKSRDPSSHPPLHLRNPFKVRLSLAIGSTRPPPLLLSSISRAVSAMSARASGSDANAANGSASSRTHDHHDGSSGRAFTVEQKAAVIRVRRCKPTAFYDILGLEEVRATCTDAEIKKAYRKLSLLTHPDKNGYEGADEAFKMVSRAFQILSDPDKRSQYDKFGHDPDNRFASASAAASASPFANGFASSAAGPRGPMFEAELSPEELFRQFFAGGFGGPMAGFGGGPGFVFNLGGGPGIRVHQFGGARPRARPGGANAREQPQSLTSILTSLLPLILLFVFPILNGLFSSSGTAAGPRMAFDSPVSPYTKAHTSKTLGIKYYVNPSDVADYSSRQWSQLDSVAEKRYMHHLGNLCDYEQQQRGQLMQEAQGWFFQDTEKMERANKMPMTRCAELNKLTRKTQQQSGFSW</sequence>
<dbReference type="PROSITE" id="PS00636">
    <property type="entry name" value="DNAJ_1"/>
    <property type="match status" value="1"/>
</dbReference>
<feature type="domain" description="J" evidence="7">
    <location>
        <begin position="145"/>
        <end position="212"/>
    </location>
</feature>
<reference evidence="8 9" key="1">
    <citation type="submission" date="2015-01" db="EMBL/GenBank/DDBJ databases">
        <title>The Genome Sequence of Ochroconis gallopava CBS43764.</title>
        <authorList>
            <consortium name="The Broad Institute Genomics Platform"/>
            <person name="Cuomo C."/>
            <person name="de Hoog S."/>
            <person name="Gorbushina A."/>
            <person name="Stielow B."/>
            <person name="Teixiera M."/>
            <person name="Abouelleil A."/>
            <person name="Chapman S.B."/>
            <person name="Priest M."/>
            <person name="Young S.K."/>
            <person name="Wortman J."/>
            <person name="Nusbaum C."/>
            <person name="Birren B."/>
        </authorList>
    </citation>
    <scope>NUCLEOTIDE SEQUENCE [LARGE SCALE GENOMIC DNA]</scope>
    <source>
        <strain evidence="8 9">CBS 43764</strain>
    </source>
</reference>
<keyword evidence="5" id="KW-0472">Membrane</keyword>
<evidence type="ECO:0000313" key="8">
    <source>
        <dbReference type="EMBL" id="KIW05392.1"/>
    </source>
</evidence>
<keyword evidence="3" id="KW-0256">Endoplasmic reticulum</keyword>
<feature type="compositionally biased region" description="Basic and acidic residues" evidence="6">
    <location>
        <begin position="42"/>
        <end position="56"/>
    </location>
</feature>
<evidence type="ECO:0000313" key="9">
    <source>
        <dbReference type="Proteomes" id="UP000053259"/>
    </source>
</evidence>
<dbReference type="GO" id="GO:0005789">
    <property type="term" value="C:endoplasmic reticulum membrane"/>
    <property type="evidence" value="ECO:0007669"/>
    <property type="project" value="UniProtKB-SubCell"/>
</dbReference>